<gene>
    <name evidence="11" type="primary">MNS1_2</name>
    <name evidence="11" type="ORF">K7432_006777</name>
</gene>
<comment type="caution">
    <text evidence="11">The sequence shown here is derived from an EMBL/GenBank/DDBJ whole genome shotgun (WGS) entry which is preliminary data.</text>
</comment>
<dbReference type="Gene3D" id="1.50.10.10">
    <property type="match status" value="1"/>
</dbReference>
<comment type="similarity">
    <text evidence="3 10">Belongs to the glycosyl hydrolase 47 family.</text>
</comment>
<dbReference type="InterPro" id="IPR036026">
    <property type="entry name" value="Seven-hairpin_glycosidases"/>
</dbReference>
<dbReference type="GO" id="GO:0004571">
    <property type="term" value="F:mannosyl-oligosaccharide 1,2-alpha-mannosidase activity"/>
    <property type="evidence" value="ECO:0007669"/>
    <property type="project" value="UniProtKB-EC"/>
</dbReference>
<keyword evidence="10 11" id="KW-0326">Glycosidase</keyword>
<evidence type="ECO:0000256" key="2">
    <source>
        <dbReference type="ARBA" id="ARBA00004922"/>
    </source>
</evidence>
<evidence type="ECO:0000256" key="10">
    <source>
        <dbReference type="RuleBase" id="RU361193"/>
    </source>
</evidence>
<dbReference type="PANTHER" id="PTHR11742:SF55">
    <property type="entry name" value="ENDOPLASMIC RETICULUM MANNOSYL-OLIGOSACCHARIDE 1,2-ALPHA-MANNOSIDASE"/>
    <property type="match status" value="1"/>
</dbReference>
<evidence type="ECO:0000313" key="11">
    <source>
        <dbReference type="EMBL" id="KAK9712959.1"/>
    </source>
</evidence>
<evidence type="ECO:0000256" key="4">
    <source>
        <dbReference type="ARBA" id="ARBA00022723"/>
    </source>
</evidence>
<dbReference type="EC" id="3.2.1.-" evidence="10"/>
<comment type="pathway">
    <text evidence="2">Protein modification; protein glycosylation.</text>
</comment>
<evidence type="ECO:0000256" key="5">
    <source>
        <dbReference type="ARBA" id="ARBA00022801"/>
    </source>
</evidence>
<organism evidence="11 12">
    <name type="scientific">Basidiobolus ranarum</name>
    <dbReference type="NCBI Taxonomy" id="34480"/>
    <lineage>
        <taxon>Eukaryota</taxon>
        <taxon>Fungi</taxon>
        <taxon>Fungi incertae sedis</taxon>
        <taxon>Zoopagomycota</taxon>
        <taxon>Entomophthoromycotina</taxon>
        <taxon>Basidiobolomycetes</taxon>
        <taxon>Basidiobolales</taxon>
        <taxon>Basidiobolaceae</taxon>
        <taxon>Basidiobolus</taxon>
    </lineage>
</organism>
<dbReference type="PRINTS" id="PR00747">
    <property type="entry name" value="GLYHDRLASE47"/>
</dbReference>
<evidence type="ECO:0000256" key="7">
    <source>
        <dbReference type="ARBA" id="ARBA00023157"/>
    </source>
</evidence>
<keyword evidence="6" id="KW-0106">Calcium</keyword>
<evidence type="ECO:0000256" key="9">
    <source>
        <dbReference type="ARBA" id="ARBA00048605"/>
    </source>
</evidence>
<evidence type="ECO:0000256" key="1">
    <source>
        <dbReference type="ARBA" id="ARBA00001913"/>
    </source>
</evidence>
<reference evidence="11 12" key="1">
    <citation type="submission" date="2023-04" db="EMBL/GenBank/DDBJ databases">
        <title>Genome of Basidiobolus ranarum AG-B5.</title>
        <authorList>
            <person name="Stajich J.E."/>
            <person name="Carter-House D."/>
            <person name="Gryganskyi A."/>
        </authorList>
    </citation>
    <scope>NUCLEOTIDE SEQUENCE [LARGE SCALE GENOMIC DNA]</scope>
    <source>
        <strain evidence="11 12">AG-B5</strain>
    </source>
</reference>
<evidence type="ECO:0000256" key="3">
    <source>
        <dbReference type="ARBA" id="ARBA00007658"/>
    </source>
</evidence>
<dbReference type="InterPro" id="IPR050749">
    <property type="entry name" value="Glycosyl_Hydrolase_47"/>
</dbReference>
<evidence type="ECO:0000256" key="8">
    <source>
        <dbReference type="ARBA" id="ARBA00047669"/>
    </source>
</evidence>
<dbReference type="InterPro" id="IPR001382">
    <property type="entry name" value="Glyco_hydro_47"/>
</dbReference>
<accession>A0ABR2W223</accession>
<dbReference type="Proteomes" id="UP001479436">
    <property type="component" value="Unassembled WGS sequence"/>
</dbReference>
<evidence type="ECO:0000313" key="12">
    <source>
        <dbReference type="Proteomes" id="UP001479436"/>
    </source>
</evidence>
<comment type="cofactor">
    <cofactor evidence="1">
        <name>Ca(2+)</name>
        <dbReference type="ChEBI" id="CHEBI:29108"/>
    </cofactor>
</comment>
<dbReference type="SUPFAM" id="SSF48225">
    <property type="entry name" value="Seven-hairpin glycosidases"/>
    <property type="match status" value="1"/>
</dbReference>
<comment type="catalytic activity">
    <reaction evidence="8">
        <text>N(4)-(alpha-D-Man-(1-&gt;2)-alpha-D-Man-(1-&gt;2)-alpha-D-Man-(1-&gt;3)-[alpha-D-Man-(1-&gt;3)-[alpha-D-Man-(1-&gt;2)-alpha-D-Man-(1-&gt;6)]-alpha-D-Man-(1-&gt;6)]-beta-D-Man-(1-&gt;4)-beta-D-GlcNAc-(1-&gt;4)-beta-D-GlcNAc)-L-asparaginyl-[protein] (N-glucan mannose isomer 8A1,2,3B1,3) + 3 H2O = N(4)-(alpha-D-Man-(1-&gt;3)-[alpha-D-Man-(1-&gt;3)-[alpha-D-Man-(1-&gt;6)]-alpha-D-Man-(1-&gt;6)]-beta-D-Man-(1-&gt;4)-beta-D-GlcNAc-(1-&gt;4)-beta-D-GlcNAc)-L-asparaginyl-[protein] (N-glucan mannose isomer 5A1,2) + 3 beta-D-mannose</text>
        <dbReference type="Rhea" id="RHEA:56028"/>
        <dbReference type="Rhea" id="RHEA-COMP:14358"/>
        <dbReference type="Rhea" id="RHEA-COMP:14367"/>
        <dbReference type="ChEBI" id="CHEBI:15377"/>
        <dbReference type="ChEBI" id="CHEBI:28563"/>
        <dbReference type="ChEBI" id="CHEBI:59087"/>
        <dbReference type="ChEBI" id="CHEBI:60628"/>
        <dbReference type="EC" id="3.2.1.113"/>
    </reaction>
</comment>
<dbReference type="InterPro" id="IPR012341">
    <property type="entry name" value="6hp_glycosidase-like_sf"/>
</dbReference>
<dbReference type="Pfam" id="PF01532">
    <property type="entry name" value="Glyco_hydro_47"/>
    <property type="match status" value="1"/>
</dbReference>
<dbReference type="EMBL" id="JASJQH010007187">
    <property type="protein sequence ID" value="KAK9712959.1"/>
    <property type="molecule type" value="Genomic_DNA"/>
</dbReference>
<evidence type="ECO:0000256" key="6">
    <source>
        <dbReference type="ARBA" id="ARBA00022837"/>
    </source>
</evidence>
<sequence length="555" mass="63636">MVLPSVRTDIVPVKIPISRSMWIGMRRVVILSGLALIPYLLWTSRRTGQPNELQYTTEELVQEKVRPKFTPIEENTETGLPIWQERRSKVVAAFQHAWGGYSKHAFGFDEYHPVSKTGINMIPKGMGYTIIDSLDTILLMNLTSEFNQAREWISTSLDFDQSEAVNVFETTIRVLGGLLSSYHLSNDTLLLKKAVDLGDRLLGGFDSPSGIPYASVMLDTGKGVPAHFNSGASSTAEATTLQLEFKYLSYLTGDKKYWDAAKAIMTVVDGLEKLDGLVPIFISPETGTFWGTEIRLGSRGDSYYEYLLKQWLQNSQIEERYRDMYDEAMLGVRKHLLSKSQPNHLTFVGEVNWYSGSKEGQNFSPKMDHLVCFLPGTLAMRATLGKSIQDIPELEDIQKENLELAKELLHTCWQTYTTTVTGLGPEIVYFNMNKDEEHDIIIKPADSHNLLRPETIESIFYMWRITKEEKYRDWGWKMFQSFEKYCKVESGGYSSIDDVTVEEPHMRDNMETFFLAETLKYFYLLFSEDDLLPIDRYVFNTEAHPFPIINKKWSE</sequence>
<proteinExistence type="inferred from homology"/>
<keyword evidence="4" id="KW-0479">Metal-binding</keyword>
<keyword evidence="5 10" id="KW-0378">Hydrolase</keyword>
<keyword evidence="12" id="KW-1185">Reference proteome</keyword>
<name>A0ABR2W223_9FUNG</name>
<keyword evidence="7" id="KW-1015">Disulfide bond</keyword>
<dbReference type="PANTHER" id="PTHR11742">
    <property type="entry name" value="MANNOSYL-OLIGOSACCHARIDE ALPHA-1,2-MANNOSIDASE-RELATED"/>
    <property type="match status" value="1"/>
</dbReference>
<protein>
    <recommendedName>
        <fullName evidence="10">alpha-1,2-Mannosidase</fullName>
        <ecNumber evidence="10">3.2.1.-</ecNumber>
    </recommendedName>
</protein>
<comment type="catalytic activity">
    <reaction evidence="9">
        <text>N(4)-(alpha-D-Man-(1-&gt;2)-alpha-D-Man-(1-&gt;2)-alpha-D-Man-(1-&gt;3)-[alpha-D-Man-(1-&gt;2)-alpha-D-Man-(1-&gt;3)-[alpha-D-Man-(1-&gt;2)-alpha-D-Man-(1-&gt;6)]-alpha-D-Man-(1-&gt;6)]-beta-D-Man-(1-&gt;4)-beta-D-GlcNAc-(1-&gt;4)-beta-D-GlcNAc)-L-asparaginyl-[protein] (N-glucan mannose isomer 9A1,2,3B1,2,3) + 4 H2O = N(4)-(alpha-D-Man-(1-&gt;3)-[alpha-D-Man-(1-&gt;3)-[alpha-D-Man-(1-&gt;6)]-alpha-D-Man-(1-&gt;6)]-beta-D-Man-(1-&gt;4)-beta-D-GlcNAc-(1-&gt;4)-beta-D-GlcNAc)-L-asparaginyl-[protein] (N-glucan mannose isomer 5A1,2) + 4 beta-D-mannose</text>
        <dbReference type="Rhea" id="RHEA:56008"/>
        <dbReference type="Rhea" id="RHEA-COMP:14356"/>
        <dbReference type="Rhea" id="RHEA-COMP:14367"/>
        <dbReference type="ChEBI" id="CHEBI:15377"/>
        <dbReference type="ChEBI" id="CHEBI:28563"/>
        <dbReference type="ChEBI" id="CHEBI:59087"/>
        <dbReference type="ChEBI" id="CHEBI:139493"/>
        <dbReference type="EC" id="3.2.1.113"/>
    </reaction>
</comment>